<reference evidence="3 4" key="1">
    <citation type="submission" date="2020-04" db="EMBL/GenBank/DDBJ databases">
        <title>MicrobeNet Type strains.</title>
        <authorList>
            <person name="Nicholson A.C."/>
        </authorList>
    </citation>
    <scope>NUCLEOTIDE SEQUENCE [LARGE SCALE GENOMIC DNA]</scope>
    <source>
        <strain evidence="3 4">DSM 44445</strain>
    </source>
</reference>
<feature type="compositionally biased region" description="Polar residues" evidence="1">
    <location>
        <begin position="31"/>
        <end position="46"/>
    </location>
</feature>
<feature type="region of interest" description="Disordered" evidence="1">
    <location>
        <begin position="25"/>
        <end position="91"/>
    </location>
</feature>
<keyword evidence="2" id="KW-0732">Signal</keyword>
<keyword evidence="4" id="KW-1185">Reference proteome</keyword>
<accession>A0A7X6RIG8</accession>
<comment type="caution">
    <text evidence="3">The sequence shown here is derived from an EMBL/GenBank/DDBJ whole genome shotgun (WGS) entry which is preliminary data.</text>
</comment>
<gene>
    <name evidence="3" type="ORF">HGA07_15865</name>
</gene>
<evidence type="ECO:0000313" key="3">
    <source>
        <dbReference type="EMBL" id="NKY87110.1"/>
    </source>
</evidence>
<organism evidence="3 4">
    <name type="scientific">Nocardia veterana</name>
    <dbReference type="NCBI Taxonomy" id="132249"/>
    <lineage>
        <taxon>Bacteria</taxon>
        <taxon>Bacillati</taxon>
        <taxon>Actinomycetota</taxon>
        <taxon>Actinomycetes</taxon>
        <taxon>Mycobacteriales</taxon>
        <taxon>Nocardiaceae</taxon>
        <taxon>Nocardia</taxon>
    </lineage>
</organism>
<sequence>MRKILVAGLSSAVLALTLTACADDRTPTCCGPTSSAPGATMPTTSVPDDGSGLRRNTSPAPTPAPTSELRLPHITLPHITWPKREPGASGE</sequence>
<feature type="compositionally biased region" description="Basic and acidic residues" evidence="1">
    <location>
        <begin position="82"/>
        <end position="91"/>
    </location>
</feature>
<evidence type="ECO:0008006" key="5">
    <source>
        <dbReference type="Google" id="ProtNLM"/>
    </source>
</evidence>
<proteinExistence type="predicted"/>
<dbReference type="PROSITE" id="PS51257">
    <property type="entry name" value="PROKAR_LIPOPROTEIN"/>
    <property type="match status" value="1"/>
</dbReference>
<dbReference type="RefSeq" id="WP_040722588.1">
    <property type="nucleotide sequence ID" value="NZ_CAWPHS010000006.1"/>
</dbReference>
<dbReference type="AlphaFoldDB" id="A0A7X6RIG8"/>
<feature type="signal peptide" evidence="2">
    <location>
        <begin position="1"/>
        <end position="22"/>
    </location>
</feature>
<evidence type="ECO:0000256" key="1">
    <source>
        <dbReference type="SAM" id="MobiDB-lite"/>
    </source>
</evidence>
<dbReference type="EMBL" id="JAAXPE010000014">
    <property type="protein sequence ID" value="NKY87110.1"/>
    <property type="molecule type" value="Genomic_DNA"/>
</dbReference>
<name>A0A7X6RIG8_9NOCA</name>
<protein>
    <recommendedName>
        <fullName evidence="5">Lipoprotein</fullName>
    </recommendedName>
</protein>
<evidence type="ECO:0000313" key="4">
    <source>
        <dbReference type="Proteomes" id="UP000523447"/>
    </source>
</evidence>
<feature type="chain" id="PRO_5031128691" description="Lipoprotein" evidence="2">
    <location>
        <begin position="23"/>
        <end position="91"/>
    </location>
</feature>
<dbReference type="Proteomes" id="UP000523447">
    <property type="component" value="Unassembled WGS sequence"/>
</dbReference>
<evidence type="ECO:0000256" key="2">
    <source>
        <dbReference type="SAM" id="SignalP"/>
    </source>
</evidence>